<comment type="caution">
    <text evidence="1">The sequence shown here is derived from an EMBL/GenBank/DDBJ whole genome shotgun (WGS) entry which is preliminary data.</text>
</comment>
<gene>
    <name evidence="1" type="ORF">RIF29_38031</name>
</gene>
<proteinExistence type="predicted"/>
<dbReference type="AlphaFoldDB" id="A0AAN9HL60"/>
<protein>
    <submittedName>
        <fullName evidence="1">Uncharacterized protein</fullName>
    </submittedName>
</protein>
<evidence type="ECO:0000313" key="1">
    <source>
        <dbReference type="EMBL" id="KAK7243240.1"/>
    </source>
</evidence>
<name>A0AAN9HL60_CROPI</name>
<organism evidence="1 2">
    <name type="scientific">Crotalaria pallida</name>
    <name type="common">Smooth rattlebox</name>
    <name type="synonym">Crotalaria striata</name>
    <dbReference type="NCBI Taxonomy" id="3830"/>
    <lineage>
        <taxon>Eukaryota</taxon>
        <taxon>Viridiplantae</taxon>
        <taxon>Streptophyta</taxon>
        <taxon>Embryophyta</taxon>
        <taxon>Tracheophyta</taxon>
        <taxon>Spermatophyta</taxon>
        <taxon>Magnoliopsida</taxon>
        <taxon>eudicotyledons</taxon>
        <taxon>Gunneridae</taxon>
        <taxon>Pentapetalae</taxon>
        <taxon>rosids</taxon>
        <taxon>fabids</taxon>
        <taxon>Fabales</taxon>
        <taxon>Fabaceae</taxon>
        <taxon>Papilionoideae</taxon>
        <taxon>50 kb inversion clade</taxon>
        <taxon>genistoids sensu lato</taxon>
        <taxon>core genistoids</taxon>
        <taxon>Crotalarieae</taxon>
        <taxon>Crotalaria</taxon>
    </lineage>
</organism>
<sequence length="129" mass="15097">MILQAIIRVCAVRRQAMNTLKCLQSIVSIQTKVCARRLQMVEGRCNCAANEEIQDSNDKIIRRSAESERNKVKGRWRYWLEQWVDTQLSKHKELEDLDSVSAHILELGRNMEEVILSSEIFRDKTHLKD</sequence>
<dbReference type="Proteomes" id="UP001372338">
    <property type="component" value="Unassembled WGS sequence"/>
</dbReference>
<keyword evidence="2" id="KW-1185">Reference proteome</keyword>
<dbReference type="EMBL" id="JAYWIO010000008">
    <property type="protein sequence ID" value="KAK7243240.1"/>
    <property type="molecule type" value="Genomic_DNA"/>
</dbReference>
<accession>A0AAN9HL60</accession>
<evidence type="ECO:0000313" key="2">
    <source>
        <dbReference type="Proteomes" id="UP001372338"/>
    </source>
</evidence>
<reference evidence="1 2" key="1">
    <citation type="submission" date="2024-01" db="EMBL/GenBank/DDBJ databases">
        <title>The genomes of 5 underutilized Papilionoideae crops provide insights into root nodulation and disease resistanc.</title>
        <authorList>
            <person name="Yuan L."/>
        </authorList>
    </citation>
    <scope>NUCLEOTIDE SEQUENCE [LARGE SCALE GENOMIC DNA]</scope>
    <source>
        <strain evidence="1">ZHUSHIDOU_FW_LH</strain>
        <tissue evidence="1">Leaf</tissue>
    </source>
</reference>